<dbReference type="AlphaFoldDB" id="A0A438DQZ3"/>
<protein>
    <submittedName>
        <fullName evidence="3">Monothiol glutaredoxin-S17</fullName>
    </submittedName>
</protein>
<dbReference type="PANTHER" id="PTHR46115">
    <property type="entry name" value="THIOREDOXIN-LIKE PROTEIN 1"/>
    <property type="match status" value="1"/>
</dbReference>
<evidence type="ECO:0000313" key="4">
    <source>
        <dbReference type="Proteomes" id="UP000288805"/>
    </source>
</evidence>
<dbReference type="InterPro" id="IPR036249">
    <property type="entry name" value="Thioredoxin-like_sf"/>
</dbReference>
<keyword evidence="1" id="KW-1015">Disulfide bond</keyword>
<dbReference type="Proteomes" id="UP000288805">
    <property type="component" value="Unassembled WGS sequence"/>
</dbReference>
<gene>
    <name evidence="3" type="primary">GRXS17_5</name>
    <name evidence="3" type="ORF">CK203_094211</name>
</gene>
<evidence type="ECO:0000259" key="2">
    <source>
        <dbReference type="Pfam" id="PF00085"/>
    </source>
</evidence>
<organism evidence="3 4">
    <name type="scientific">Vitis vinifera</name>
    <name type="common">Grape</name>
    <dbReference type="NCBI Taxonomy" id="29760"/>
    <lineage>
        <taxon>Eukaryota</taxon>
        <taxon>Viridiplantae</taxon>
        <taxon>Streptophyta</taxon>
        <taxon>Embryophyta</taxon>
        <taxon>Tracheophyta</taxon>
        <taxon>Spermatophyta</taxon>
        <taxon>Magnoliopsida</taxon>
        <taxon>eudicotyledons</taxon>
        <taxon>Gunneridae</taxon>
        <taxon>Pentapetalae</taxon>
        <taxon>rosids</taxon>
        <taxon>Vitales</taxon>
        <taxon>Vitaceae</taxon>
        <taxon>Viteae</taxon>
        <taxon>Vitis</taxon>
    </lineage>
</organism>
<reference evidence="3 4" key="1">
    <citation type="journal article" date="2018" name="PLoS Genet.">
        <title>Population sequencing reveals clonal diversity and ancestral inbreeding in the grapevine cultivar Chardonnay.</title>
        <authorList>
            <person name="Roach M.J."/>
            <person name="Johnson D.L."/>
            <person name="Bohlmann J."/>
            <person name="van Vuuren H.J."/>
            <person name="Jones S.J."/>
            <person name="Pretorius I.S."/>
            <person name="Schmidt S.A."/>
            <person name="Borneman A.R."/>
        </authorList>
    </citation>
    <scope>NUCLEOTIDE SEQUENCE [LARGE SCALE GENOMIC DNA]</scope>
    <source>
        <strain evidence="4">cv. Chardonnay</strain>
        <tissue evidence="3">Leaf</tissue>
    </source>
</reference>
<evidence type="ECO:0000256" key="1">
    <source>
        <dbReference type="ARBA" id="ARBA00023157"/>
    </source>
</evidence>
<proteinExistence type="predicted"/>
<evidence type="ECO:0000313" key="3">
    <source>
        <dbReference type="EMBL" id="RVW37897.1"/>
    </source>
</evidence>
<dbReference type="SUPFAM" id="SSF52833">
    <property type="entry name" value="Thioredoxin-like"/>
    <property type="match status" value="1"/>
</dbReference>
<feature type="domain" description="Thioredoxin" evidence="2">
    <location>
        <begin position="9"/>
        <end position="87"/>
    </location>
</feature>
<dbReference type="Gene3D" id="3.40.30.10">
    <property type="entry name" value="Glutaredoxin"/>
    <property type="match status" value="1"/>
</dbReference>
<dbReference type="InterPro" id="IPR013766">
    <property type="entry name" value="Thioredoxin_domain"/>
</dbReference>
<name>A0A438DQZ3_VITVI</name>
<sequence length="113" mass="12746">MGGSVKDVESKEELDNVVRQGAPVILHFWASWCEASKHMDQVFSHLSTDFPHAVFFRVEAEEQPVISEAYSVSAVPYFVFFKAKRSKTMGETKHVRSLPMITISLRLSPGTMI</sequence>
<accession>A0A438DQZ3</accession>
<dbReference type="Pfam" id="PF00085">
    <property type="entry name" value="Thioredoxin"/>
    <property type="match status" value="1"/>
</dbReference>
<comment type="caution">
    <text evidence="3">The sequence shown here is derived from an EMBL/GenBank/DDBJ whole genome shotgun (WGS) entry which is preliminary data.</text>
</comment>
<dbReference type="EMBL" id="QGNW01001520">
    <property type="protein sequence ID" value="RVW37897.1"/>
    <property type="molecule type" value="Genomic_DNA"/>
</dbReference>